<evidence type="ECO:0000313" key="4">
    <source>
        <dbReference type="Proteomes" id="UP001153076"/>
    </source>
</evidence>
<dbReference type="Proteomes" id="UP001153076">
    <property type="component" value="Unassembled WGS sequence"/>
</dbReference>
<dbReference type="InterPro" id="IPR033556">
    <property type="entry name" value="PLA"/>
</dbReference>
<name>A0A9Q1K790_9CARY</name>
<dbReference type="PANTHER" id="PTHR31828:SF10">
    <property type="entry name" value="PHOSPHOLIPASE A1-IIDELTA"/>
    <property type="match status" value="1"/>
</dbReference>
<dbReference type="AlphaFoldDB" id="A0A9Q1K790"/>
<comment type="caution">
    <text evidence="3">The sequence shown here is derived from an EMBL/GenBank/DDBJ whole genome shotgun (WGS) entry which is preliminary data.</text>
</comment>
<comment type="similarity">
    <text evidence="2">Belongs to the AB hydrolase superfamily. Lipase family.</text>
</comment>
<dbReference type="Gene3D" id="3.40.50.1820">
    <property type="entry name" value="alpha/beta hydrolase"/>
    <property type="match status" value="1"/>
</dbReference>
<organism evidence="3 4">
    <name type="scientific">Carnegiea gigantea</name>
    <dbReference type="NCBI Taxonomy" id="171969"/>
    <lineage>
        <taxon>Eukaryota</taxon>
        <taxon>Viridiplantae</taxon>
        <taxon>Streptophyta</taxon>
        <taxon>Embryophyta</taxon>
        <taxon>Tracheophyta</taxon>
        <taxon>Spermatophyta</taxon>
        <taxon>Magnoliopsida</taxon>
        <taxon>eudicotyledons</taxon>
        <taxon>Gunneridae</taxon>
        <taxon>Pentapetalae</taxon>
        <taxon>Caryophyllales</taxon>
        <taxon>Cactineae</taxon>
        <taxon>Cactaceae</taxon>
        <taxon>Cactoideae</taxon>
        <taxon>Echinocereeae</taxon>
        <taxon>Carnegiea</taxon>
    </lineage>
</organism>
<reference evidence="3" key="1">
    <citation type="submission" date="2022-04" db="EMBL/GenBank/DDBJ databases">
        <title>Carnegiea gigantea Genome sequencing and assembly v2.</title>
        <authorList>
            <person name="Copetti D."/>
            <person name="Sanderson M.J."/>
            <person name="Burquez A."/>
            <person name="Wojciechowski M.F."/>
        </authorList>
    </citation>
    <scope>NUCLEOTIDE SEQUENCE</scope>
    <source>
        <strain evidence="3">SGP5-SGP5p</strain>
        <tissue evidence="3">Aerial part</tissue>
    </source>
</reference>
<evidence type="ECO:0000313" key="3">
    <source>
        <dbReference type="EMBL" id="KAJ8438184.1"/>
    </source>
</evidence>
<dbReference type="EMBL" id="JAKOGI010000266">
    <property type="protein sequence ID" value="KAJ8438184.1"/>
    <property type="molecule type" value="Genomic_DNA"/>
</dbReference>
<keyword evidence="4" id="KW-1185">Reference proteome</keyword>
<keyword evidence="2" id="KW-0442">Lipid degradation</keyword>
<protein>
    <recommendedName>
        <fullName evidence="2">Phospholipase A1</fullName>
        <ecNumber evidence="2">3.1.1.-</ecNumber>
    </recommendedName>
</protein>
<evidence type="ECO:0000256" key="1">
    <source>
        <dbReference type="ARBA" id="ARBA00022801"/>
    </source>
</evidence>
<sequence length="154" mass="17414">MAIPQNVVTYDTFIDDQSSKYCGASRYGKADILHKTAFPDGADKYDVVGYLYATALMNFPTNFILTSLSRESWDKESNWIGYIAVSNDQASKEMGRREIYVAWRGTIREAEWVNDLGAVPESVQPLLSPGKTVFHLLEFKAATGFFYMAVIHFF</sequence>
<accession>A0A9Q1K790</accession>
<keyword evidence="1 2" id="KW-0378">Hydrolase</keyword>
<keyword evidence="2" id="KW-0443">Lipid metabolism</keyword>
<gene>
    <name evidence="3" type="ORF">Cgig2_001902</name>
</gene>
<dbReference type="InterPro" id="IPR029058">
    <property type="entry name" value="AB_hydrolase_fold"/>
</dbReference>
<dbReference type="GO" id="GO:0016042">
    <property type="term" value="P:lipid catabolic process"/>
    <property type="evidence" value="ECO:0007669"/>
    <property type="project" value="UniProtKB-UniRule"/>
</dbReference>
<dbReference type="GO" id="GO:0008970">
    <property type="term" value="F:phospholipase A1 activity"/>
    <property type="evidence" value="ECO:0007669"/>
    <property type="project" value="UniProtKB-UniRule"/>
</dbReference>
<dbReference type="EC" id="3.1.1.-" evidence="2"/>
<dbReference type="OrthoDB" id="1662157at2759"/>
<comment type="function">
    <text evidence="2">Acylhydrolase that catalyzes the hydrolysis of phospholipids at the sn-1 position.</text>
</comment>
<proteinExistence type="inferred from homology"/>
<dbReference type="PANTHER" id="PTHR31828">
    <property type="entry name" value="PHOSPHOLIPASE A1-IIGAMMA"/>
    <property type="match status" value="1"/>
</dbReference>
<evidence type="ECO:0000256" key="2">
    <source>
        <dbReference type="RuleBase" id="RU367093"/>
    </source>
</evidence>